<keyword evidence="1" id="KW-1133">Transmembrane helix</keyword>
<sequence>MNQFTAIALVAFLIAFGIENVVVAVFVRQFRARHPGQWTQAFGSTGTRAATGVFAVARYVREYGFLEQGDKSVIRFCRSRRPGILTAYRATVLMGLALLFCILLKGW</sequence>
<name>A0ABS0BE23_9GAMM</name>
<dbReference type="EMBL" id="JADLZT010000013">
    <property type="protein sequence ID" value="MBF6026016.1"/>
    <property type="molecule type" value="Genomic_DNA"/>
</dbReference>
<reference evidence="2 3" key="1">
    <citation type="submission" date="2020-11" db="EMBL/GenBank/DDBJ databases">
        <title>Draft Genome Sequence and Secondary Metabolite Biosynthetic Potential of the Lysobacter niastensis Type strain DSM 18481.</title>
        <authorList>
            <person name="Turrini P."/>
            <person name="Artuso I."/>
            <person name="Tescari M."/>
            <person name="Lugli G.A."/>
            <person name="Frangipani E."/>
            <person name="Ventura M."/>
            <person name="Visca P."/>
        </authorList>
    </citation>
    <scope>NUCLEOTIDE SEQUENCE [LARGE SCALE GENOMIC DNA]</scope>
    <source>
        <strain evidence="2 3">DSM 18481</strain>
    </source>
</reference>
<evidence type="ECO:0000313" key="3">
    <source>
        <dbReference type="Proteomes" id="UP001429984"/>
    </source>
</evidence>
<comment type="caution">
    <text evidence="2">The sequence shown here is derived from an EMBL/GenBank/DDBJ whole genome shotgun (WGS) entry which is preliminary data.</text>
</comment>
<evidence type="ECO:0000256" key="1">
    <source>
        <dbReference type="SAM" id="Phobius"/>
    </source>
</evidence>
<keyword evidence="1" id="KW-0472">Membrane</keyword>
<feature type="transmembrane region" description="Helical" evidence="1">
    <location>
        <begin position="85"/>
        <end position="105"/>
    </location>
</feature>
<dbReference type="RefSeq" id="WP_194932617.1">
    <property type="nucleotide sequence ID" value="NZ_JADLZT010000013.1"/>
</dbReference>
<dbReference type="Proteomes" id="UP001429984">
    <property type="component" value="Unassembled WGS sequence"/>
</dbReference>
<proteinExistence type="predicted"/>
<protein>
    <submittedName>
        <fullName evidence="2">Uncharacterized protein</fullName>
    </submittedName>
</protein>
<accession>A0ABS0BE23</accession>
<evidence type="ECO:0000313" key="2">
    <source>
        <dbReference type="EMBL" id="MBF6026016.1"/>
    </source>
</evidence>
<organism evidence="2 3">
    <name type="scientific">Lysobacter niastensis</name>
    <dbReference type="NCBI Taxonomy" id="380629"/>
    <lineage>
        <taxon>Bacteria</taxon>
        <taxon>Pseudomonadati</taxon>
        <taxon>Pseudomonadota</taxon>
        <taxon>Gammaproteobacteria</taxon>
        <taxon>Lysobacterales</taxon>
        <taxon>Lysobacteraceae</taxon>
        <taxon>Lysobacter</taxon>
    </lineage>
</organism>
<keyword evidence="1" id="KW-0812">Transmembrane</keyword>
<keyword evidence="3" id="KW-1185">Reference proteome</keyword>
<gene>
    <name evidence="2" type="ORF">IU514_18455</name>
</gene>
<feature type="transmembrane region" description="Helical" evidence="1">
    <location>
        <begin position="6"/>
        <end position="27"/>
    </location>
</feature>